<dbReference type="GO" id="GO:0000166">
    <property type="term" value="F:nucleotide binding"/>
    <property type="evidence" value="ECO:0007669"/>
    <property type="project" value="UniProtKB-KW"/>
</dbReference>
<keyword evidence="2" id="KW-1277">Toxin-antitoxin system</keyword>
<dbReference type="PATRIC" id="fig|271065.3.peg.2885"/>
<dbReference type="AlphaFoldDB" id="G4SZN9"/>
<keyword evidence="5" id="KW-0378">Hydrolase</keyword>
<evidence type="ECO:0008006" key="8">
    <source>
        <dbReference type="Google" id="ProtNLM"/>
    </source>
</evidence>
<dbReference type="PANTHER" id="PTHR34139">
    <property type="entry name" value="UPF0331 PROTEIN MJ0127"/>
    <property type="match status" value="1"/>
</dbReference>
<keyword evidence="1" id="KW-0597">Phosphoprotein</keyword>
<evidence type="ECO:0000313" key="6">
    <source>
        <dbReference type="EMBL" id="CCE24483.1"/>
    </source>
</evidence>
<evidence type="ECO:0000256" key="4">
    <source>
        <dbReference type="ARBA" id="ARBA00022741"/>
    </source>
</evidence>
<dbReference type="PANTHER" id="PTHR34139:SF1">
    <property type="entry name" value="RNASE MJ1380-RELATED"/>
    <property type="match status" value="1"/>
</dbReference>
<reference evidence="7" key="1">
    <citation type="journal article" date="2012" name="J. Bacteriol.">
        <title>Genome sequence of the haloalkaliphilic methanotrophic bacterium Methylomicrobium alcaliphilum 20Z.</title>
        <authorList>
            <person name="Vuilleumier S."/>
            <person name="Khmelenina V.N."/>
            <person name="Bringel F."/>
            <person name="Reshetnikov A.S."/>
            <person name="Lajus A."/>
            <person name="Mangenot S."/>
            <person name="Rouy Z."/>
            <person name="Op den Camp H.J."/>
            <person name="Jetten M.S."/>
            <person name="Dispirito A.A."/>
            <person name="Dunfield P."/>
            <person name="Klotz M.G."/>
            <person name="Semrau J.D."/>
            <person name="Stein L.Y."/>
            <person name="Barbe V."/>
            <person name="Medigue C."/>
            <person name="Trotsenko Y.A."/>
            <person name="Kalyuzhnaya M.G."/>
        </authorList>
    </citation>
    <scope>NUCLEOTIDE SEQUENCE [LARGE SCALE GENOMIC DNA]</scope>
    <source>
        <strain evidence="7">DSM 19304 / NCIMB 14124 / VKM B-2133 / 20Z</strain>
    </source>
</reference>
<dbReference type="GO" id="GO:0110001">
    <property type="term" value="C:toxin-antitoxin complex"/>
    <property type="evidence" value="ECO:0007669"/>
    <property type="project" value="InterPro"/>
</dbReference>
<evidence type="ECO:0000256" key="5">
    <source>
        <dbReference type="ARBA" id="ARBA00022801"/>
    </source>
</evidence>
<dbReference type="Pfam" id="PF01934">
    <property type="entry name" value="HepT-like"/>
    <property type="match status" value="1"/>
</dbReference>
<dbReference type="EMBL" id="FO082060">
    <property type="protein sequence ID" value="CCE24483.1"/>
    <property type="molecule type" value="Genomic_DNA"/>
</dbReference>
<name>G4SZN9_META2</name>
<evidence type="ECO:0000313" key="7">
    <source>
        <dbReference type="Proteomes" id="UP000008315"/>
    </source>
</evidence>
<keyword evidence="7" id="KW-1185">Reference proteome</keyword>
<organism evidence="6 7">
    <name type="scientific">Methylotuvimicrobium alcaliphilum (strain DSM 19304 / NCIMB 14124 / VKM B-2133 / 20Z)</name>
    <name type="common">Methylomicrobium alcaliphilum</name>
    <dbReference type="NCBI Taxonomy" id="1091494"/>
    <lineage>
        <taxon>Bacteria</taxon>
        <taxon>Pseudomonadati</taxon>
        <taxon>Pseudomonadota</taxon>
        <taxon>Gammaproteobacteria</taxon>
        <taxon>Methylococcales</taxon>
        <taxon>Methylococcaceae</taxon>
        <taxon>Methylotuvimicrobium</taxon>
    </lineage>
</organism>
<evidence type="ECO:0000256" key="2">
    <source>
        <dbReference type="ARBA" id="ARBA00022649"/>
    </source>
</evidence>
<dbReference type="HOGENOM" id="CLU_142825_3_2_6"/>
<dbReference type="GO" id="GO:0004540">
    <property type="term" value="F:RNA nuclease activity"/>
    <property type="evidence" value="ECO:0007669"/>
    <property type="project" value="InterPro"/>
</dbReference>
<keyword evidence="3" id="KW-0540">Nuclease</keyword>
<keyword evidence="4" id="KW-0547">Nucleotide-binding</keyword>
<evidence type="ECO:0000256" key="1">
    <source>
        <dbReference type="ARBA" id="ARBA00022553"/>
    </source>
</evidence>
<proteinExistence type="predicted"/>
<dbReference type="Proteomes" id="UP000008315">
    <property type="component" value="Chromosome"/>
</dbReference>
<dbReference type="KEGG" id="mah:MEALZ_2817"/>
<gene>
    <name evidence="6" type="ordered locus">MEALZ_2817</name>
</gene>
<accession>G4SZN9</accession>
<dbReference type="RefSeq" id="WP_014149247.1">
    <property type="nucleotide sequence ID" value="NC_016112.1"/>
</dbReference>
<dbReference type="STRING" id="1091494.MEALZ_2817"/>
<dbReference type="InterPro" id="IPR051813">
    <property type="entry name" value="HepT_RNase_toxin"/>
</dbReference>
<protein>
    <recommendedName>
        <fullName evidence="8">DUF86 domain-containing protein</fullName>
    </recommendedName>
</protein>
<dbReference type="InterPro" id="IPR008201">
    <property type="entry name" value="HepT-like"/>
</dbReference>
<sequence length="116" mass="13073">MQRDARAFLWDAHSAAEAILEFVAGKTYTDYSGDRLLRSAVERQFEIIGEALNQLCKIEPQWAEQIPDVPQIVAFRNLLIHGYASVNDMTVWHTIETSLPNLYDAIARLLDEAGAP</sequence>
<dbReference type="GO" id="GO:0016787">
    <property type="term" value="F:hydrolase activity"/>
    <property type="evidence" value="ECO:0007669"/>
    <property type="project" value="UniProtKB-KW"/>
</dbReference>
<evidence type="ECO:0000256" key="3">
    <source>
        <dbReference type="ARBA" id="ARBA00022722"/>
    </source>
</evidence>